<comment type="catalytic activity">
    <reaction evidence="1 6">
        <text>Cleavage of hydrophobic, N-terminal signal or leader sequences from secreted and periplasmic proteins.</text>
        <dbReference type="EC" id="3.4.21.89"/>
    </reaction>
</comment>
<dbReference type="SUPFAM" id="SSF51306">
    <property type="entry name" value="LexA/Signal peptidase"/>
    <property type="match status" value="1"/>
</dbReference>
<keyword evidence="6" id="KW-0472">Membrane</keyword>
<reference evidence="8 9" key="1">
    <citation type="submission" date="2021-02" db="EMBL/GenBank/DDBJ databases">
        <title>Complete genome of Desulfoluna sp. strain ASN36.</title>
        <authorList>
            <person name="Takahashi A."/>
            <person name="Kojima H."/>
            <person name="Fukui M."/>
        </authorList>
    </citation>
    <scope>NUCLEOTIDE SEQUENCE [LARGE SCALE GENOMIC DNA]</scope>
    <source>
        <strain evidence="8 9">ASN36</strain>
    </source>
</reference>
<evidence type="ECO:0000256" key="2">
    <source>
        <dbReference type="ARBA" id="ARBA00009370"/>
    </source>
</evidence>
<evidence type="ECO:0000256" key="1">
    <source>
        <dbReference type="ARBA" id="ARBA00000677"/>
    </source>
</evidence>
<dbReference type="EC" id="3.4.21.89" evidence="3 6"/>
<evidence type="ECO:0000259" key="7">
    <source>
        <dbReference type="Pfam" id="PF10502"/>
    </source>
</evidence>
<evidence type="ECO:0000256" key="4">
    <source>
        <dbReference type="ARBA" id="ARBA00019232"/>
    </source>
</evidence>
<keyword evidence="6" id="KW-0812">Transmembrane</keyword>
<keyword evidence="6" id="KW-0645">Protease</keyword>
<dbReference type="Proteomes" id="UP001320148">
    <property type="component" value="Chromosome"/>
</dbReference>
<dbReference type="RefSeq" id="WP_236890951.1">
    <property type="nucleotide sequence ID" value="NZ_AP024488.1"/>
</dbReference>
<dbReference type="Pfam" id="PF10502">
    <property type="entry name" value="Peptidase_S26"/>
    <property type="match status" value="1"/>
</dbReference>
<sequence length="213" mass="24287">MASKEKTPAESSPGKGPIRENIEAIVIALILALFIRTFVVQAFKIPSGSMLNTLQIGDHILVSKFIYGVKLPFIQKTIIPVKDPERDDIVVFIYPEDPKKDFIKRVVGVEGDVVEMRDKKLYVNDTLVERDYTIHTDRRILPAPFTTRDNFGPKTVPKDSLFVMGDNRDNSHDSRFWGFVPLSAVKGKAFMIYFSWNGRDKSIRWSRIGDILK</sequence>
<comment type="subcellular location">
    <subcellularLocation>
        <location evidence="6">Membrane</location>
        <topology evidence="6">Single-pass type II membrane protein</topology>
    </subcellularLocation>
</comment>
<organism evidence="8 9">
    <name type="scientific">Desulfoluna limicola</name>
    <dbReference type="NCBI Taxonomy" id="2810562"/>
    <lineage>
        <taxon>Bacteria</taxon>
        <taxon>Pseudomonadati</taxon>
        <taxon>Thermodesulfobacteriota</taxon>
        <taxon>Desulfobacteria</taxon>
        <taxon>Desulfobacterales</taxon>
        <taxon>Desulfolunaceae</taxon>
        <taxon>Desulfoluna</taxon>
    </lineage>
</organism>
<dbReference type="InterPro" id="IPR019533">
    <property type="entry name" value="Peptidase_S26"/>
</dbReference>
<dbReference type="EMBL" id="AP024488">
    <property type="protein sequence ID" value="BCS94646.1"/>
    <property type="molecule type" value="Genomic_DNA"/>
</dbReference>
<dbReference type="Gene3D" id="2.10.109.10">
    <property type="entry name" value="Umud Fragment, subunit A"/>
    <property type="match status" value="1"/>
</dbReference>
<dbReference type="PANTHER" id="PTHR43390">
    <property type="entry name" value="SIGNAL PEPTIDASE I"/>
    <property type="match status" value="1"/>
</dbReference>
<dbReference type="InterPro" id="IPR000223">
    <property type="entry name" value="Pept_S26A_signal_pept_1"/>
</dbReference>
<protein>
    <recommendedName>
        <fullName evidence="4 6">Signal peptidase I</fullName>
        <ecNumber evidence="3 6">3.4.21.89</ecNumber>
    </recommendedName>
</protein>
<evidence type="ECO:0000256" key="6">
    <source>
        <dbReference type="RuleBase" id="RU362042"/>
    </source>
</evidence>
<comment type="similarity">
    <text evidence="2 6">Belongs to the peptidase S26 family.</text>
</comment>
<dbReference type="InterPro" id="IPR036286">
    <property type="entry name" value="LexA/Signal_pep-like_sf"/>
</dbReference>
<dbReference type="NCBIfam" id="TIGR02227">
    <property type="entry name" value="sigpep_I_bact"/>
    <property type="match status" value="1"/>
</dbReference>
<evidence type="ECO:0000256" key="5">
    <source>
        <dbReference type="ARBA" id="ARBA00022801"/>
    </source>
</evidence>
<accession>A0ABN6EYG1</accession>
<dbReference type="PRINTS" id="PR00727">
    <property type="entry name" value="LEADERPTASE"/>
</dbReference>
<proteinExistence type="inferred from homology"/>
<dbReference type="CDD" id="cd06530">
    <property type="entry name" value="S26_SPase_I"/>
    <property type="match status" value="1"/>
</dbReference>
<dbReference type="PANTHER" id="PTHR43390:SF1">
    <property type="entry name" value="CHLOROPLAST PROCESSING PEPTIDASE"/>
    <property type="match status" value="1"/>
</dbReference>
<dbReference type="InterPro" id="IPR019758">
    <property type="entry name" value="Pept_S26A_signal_pept_1_CS"/>
</dbReference>
<feature type="domain" description="Peptidase S26" evidence="7">
    <location>
        <begin position="19"/>
        <end position="194"/>
    </location>
</feature>
<evidence type="ECO:0000313" key="9">
    <source>
        <dbReference type="Proteomes" id="UP001320148"/>
    </source>
</evidence>
<evidence type="ECO:0000256" key="3">
    <source>
        <dbReference type="ARBA" id="ARBA00013208"/>
    </source>
</evidence>
<dbReference type="PROSITE" id="PS00761">
    <property type="entry name" value="SPASE_I_3"/>
    <property type="match status" value="1"/>
</dbReference>
<keyword evidence="5 6" id="KW-0378">Hydrolase</keyword>
<feature type="transmembrane region" description="Helical" evidence="6">
    <location>
        <begin position="21"/>
        <end position="43"/>
    </location>
</feature>
<evidence type="ECO:0000313" key="8">
    <source>
        <dbReference type="EMBL" id="BCS94646.1"/>
    </source>
</evidence>
<name>A0ABN6EYG1_9BACT</name>
<gene>
    <name evidence="8" type="primary">lepB</name>
    <name evidence="8" type="ORF">DSLASN_02780</name>
</gene>
<keyword evidence="9" id="KW-1185">Reference proteome</keyword>
<keyword evidence="6" id="KW-1133">Transmembrane helix</keyword>